<gene>
    <name evidence="8" type="ORF">PVAP13_3KG466200</name>
</gene>
<sequence length="245" mass="27875">MADTFSLYPLTDSSHASTQPRPTCSSPRRAAAPPLPLPAATAPIVTARGTEQPGWSRALPLRSATKKQRGRRGRQLSWIDCSRADEAEDYSSRAAAMSVELIMWLFSFASVMVLIGLTAYQLICLSDLEYDYINPYDSSSRINAVVLIEYLLQAALCASFLLTLHWFPFLVMAPVTYYHVKLFMARKHLVDVTEIFRQLNGEKKYRMIKLAFYFCLFIITIYRLVMSAVMLFIDEDVYLVETRTI</sequence>
<dbReference type="GO" id="GO:0016020">
    <property type="term" value="C:membrane"/>
    <property type="evidence" value="ECO:0007669"/>
    <property type="project" value="UniProtKB-SubCell"/>
</dbReference>
<comment type="subcellular location">
    <subcellularLocation>
        <location evidence="1">Membrane</location>
        <topology evidence="1">Multi-pass membrane protein</topology>
    </subcellularLocation>
</comment>
<evidence type="ECO:0000256" key="1">
    <source>
        <dbReference type="ARBA" id="ARBA00004141"/>
    </source>
</evidence>
<evidence type="ECO:0000256" key="3">
    <source>
        <dbReference type="ARBA" id="ARBA00022692"/>
    </source>
</evidence>
<feature type="region of interest" description="Disordered" evidence="6">
    <location>
        <begin position="1"/>
        <end position="37"/>
    </location>
</feature>
<comment type="caution">
    <text evidence="8">The sequence shown here is derived from an EMBL/GenBank/DDBJ whole genome shotgun (WGS) entry which is preliminary data.</text>
</comment>
<evidence type="ECO:0000256" key="4">
    <source>
        <dbReference type="ARBA" id="ARBA00022989"/>
    </source>
</evidence>
<comment type="similarity">
    <text evidence="2">Belongs to the cornichon family.</text>
</comment>
<keyword evidence="9" id="KW-1185">Reference proteome</keyword>
<protein>
    <submittedName>
        <fullName evidence="8">Uncharacterized protein</fullName>
    </submittedName>
</protein>
<dbReference type="Proteomes" id="UP000823388">
    <property type="component" value="Chromosome 3K"/>
</dbReference>
<feature type="compositionally biased region" description="Low complexity" evidence="6">
    <location>
        <begin position="20"/>
        <end position="37"/>
    </location>
</feature>
<accession>A0A8T0V9L8</accession>
<reference evidence="8 9" key="1">
    <citation type="submission" date="2020-05" db="EMBL/GenBank/DDBJ databases">
        <title>WGS assembly of Panicum virgatum.</title>
        <authorList>
            <person name="Lovell J.T."/>
            <person name="Jenkins J."/>
            <person name="Shu S."/>
            <person name="Juenger T.E."/>
            <person name="Schmutz J."/>
        </authorList>
    </citation>
    <scope>NUCLEOTIDE SEQUENCE [LARGE SCALE GENOMIC DNA]</scope>
    <source>
        <strain evidence="9">cv. AP13</strain>
    </source>
</reference>
<dbReference type="GO" id="GO:0016192">
    <property type="term" value="P:vesicle-mediated transport"/>
    <property type="evidence" value="ECO:0007669"/>
    <property type="project" value="InterPro"/>
</dbReference>
<organism evidence="8 9">
    <name type="scientific">Panicum virgatum</name>
    <name type="common">Blackwell switchgrass</name>
    <dbReference type="NCBI Taxonomy" id="38727"/>
    <lineage>
        <taxon>Eukaryota</taxon>
        <taxon>Viridiplantae</taxon>
        <taxon>Streptophyta</taxon>
        <taxon>Embryophyta</taxon>
        <taxon>Tracheophyta</taxon>
        <taxon>Spermatophyta</taxon>
        <taxon>Magnoliopsida</taxon>
        <taxon>Liliopsida</taxon>
        <taxon>Poales</taxon>
        <taxon>Poaceae</taxon>
        <taxon>PACMAD clade</taxon>
        <taxon>Panicoideae</taxon>
        <taxon>Panicodae</taxon>
        <taxon>Paniceae</taxon>
        <taxon>Panicinae</taxon>
        <taxon>Panicum</taxon>
        <taxon>Panicum sect. Hiantes</taxon>
    </lineage>
</organism>
<keyword evidence="3 7" id="KW-0812">Transmembrane</keyword>
<dbReference type="OrthoDB" id="434393at2759"/>
<feature type="transmembrane region" description="Helical" evidence="7">
    <location>
        <begin position="101"/>
        <end position="123"/>
    </location>
</feature>
<dbReference type="PANTHER" id="PTHR12290">
    <property type="entry name" value="CORNICHON-RELATED"/>
    <property type="match status" value="1"/>
</dbReference>
<evidence type="ECO:0000256" key="6">
    <source>
        <dbReference type="SAM" id="MobiDB-lite"/>
    </source>
</evidence>
<name>A0A8T0V9L8_PANVG</name>
<proteinExistence type="inferred from homology"/>
<evidence type="ECO:0000256" key="2">
    <source>
        <dbReference type="ARBA" id="ARBA00010095"/>
    </source>
</evidence>
<dbReference type="AlphaFoldDB" id="A0A8T0V9L8"/>
<evidence type="ECO:0000313" key="8">
    <source>
        <dbReference type="EMBL" id="KAG2629553.1"/>
    </source>
</evidence>
<feature type="transmembrane region" description="Helical" evidence="7">
    <location>
        <begin position="210"/>
        <end position="233"/>
    </location>
</feature>
<dbReference type="EMBL" id="CM029041">
    <property type="protein sequence ID" value="KAG2629553.1"/>
    <property type="molecule type" value="Genomic_DNA"/>
</dbReference>
<evidence type="ECO:0000256" key="7">
    <source>
        <dbReference type="SAM" id="Phobius"/>
    </source>
</evidence>
<feature type="transmembrane region" description="Helical" evidence="7">
    <location>
        <begin position="150"/>
        <end position="178"/>
    </location>
</feature>
<dbReference type="SMART" id="SM01398">
    <property type="entry name" value="Cornichon"/>
    <property type="match status" value="1"/>
</dbReference>
<evidence type="ECO:0000313" key="9">
    <source>
        <dbReference type="Proteomes" id="UP000823388"/>
    </source>
</evidence>
<dbReference type="InterPro" id="IPR003377">
    <property type="entry name" value="Cornichon"/>
</dbReference>
<keyword evidence="4 7" id="KW-1133">Transmembrane helix</keyword>
<keyword evidence="5 7" id="KW-0472">Membrane</keyword>
<evidence type="ECO:0000256" key="5">
    <source>
        <dbReference type="ARBA" id="ARBA00023136"/>
    </source>
</evidence>
<dbReference type="Pfam" id="PF03311">
    <property type="entry name" value="Cornichon"/>
    <property type="match status" value="1"/>
</dbReference>